<dbReference type="EMBL" id="JAKMXF010000303">
    <property type="protein sequence ID" value="KAI6651486.1"/>
    <property type="molecule type" value="Genomic_DNA"/>
</dbReference>
<dbReference type="Proteomes" id="UP001165289">
    <property type="component" value="Unassembled WGS sequence"/>
</dbReference>
<evidence type="ECO:0000259" key="3">
    <source>
        <dbReference type="PROSITE" id="PS50966"/>
    </source>
</evidence>
<keyword evidence="1" id="KW-0863">Zinc-finger</keyword>
<dbReference type="InterPro" id="IPR018289">
    <property type="entry name" value="MULE_transposase_dom"/>
</dbReference>
<keyword evidence="1" id="KW-0479">Metal-binding</keyword>
<gene>
    <name evidence="4" type="ORF">LOD99_5094</name>
</gene>
<dbReference type="PROSITE" id="PS50966">
    <property type="entry name" value="ZF_SWIM"/>
    <property type="match status" value="1"/>
</dbReference>
<feature type="compositionally biased region" description="Low complexity" evidence="2">
    <location>
        <begin position="94"/>
        <end position="105"/>
    </location>
</feature>
<evidence type="ECO:0000256" key="2">
    <source>
        <dbReference type="SAM" id="MobiDB-lite"/>
    </source>
</evidence>
<keyword evidence="5" id="KW-1185">Reference proteome</keyword>
<evidence type="ECO:0000313" key="5">
    <source>
        <dbReference type="Proteomes" id="UP001165289"/>
    </source>
</evidence>
<sequence>MAEPSDQSDEYFAAIASQNYFLDFNSCSLTGYNEIEHPTEMIDYPNYLHNYDPDHHTGPFGPISSTESQYIISKFPDPIDTNSPPNECSQVDPEQVSENQSVSESITHTDVRRRIDTMILSRSTILPYDMPKGPWESHVTSKLDLNEWALDLATGGGRFNLVWSSTYTPTSRKGKQRVLSCYRAKKGKLTNEKRNTITQRCNCPYSIRLEECIEGWAVVTGNFVHNHDLVESHSASLAESSLRQIPFEFNTLGFELKRAGLTASKINQPSVEERSFDATNFVSYLQEQLSTKGLYFAIQTAEDSSMSKVFWTLTDSFERWVENSEANIVLFDTTHGTNKYTLKFAAFCTVNKHGNTQVLACTLLDRETEEAFTWAFSEFLKPFRHPPKIIITDGDPAMAAAIRNVYPSTIHLLCTFHIGQNIVKHIKPLFSGRHENLCESWNAFLNSWWNLCKKQDSESRDDFDQEWKELLALVQSRQNSNNEKVFHSAQLFLRVLYDKRIQWASRWTWQHLTLGAHSTQRLESIHSTIKQFLNAHTLLTHLANKIDENRKSLSEQNEGRATRLALKMATYSSKHPIERNLKLTPFALAIVKAQIDQCMQYSVDAIFNVGEGKIYEVNSIVRESVEREGLSGGTNKEKLTSMDLGLSKAFTKSSRKTTLTSCICLFPSSWGLPCRHMLIVYHHEKITNIHDKAIVDFWKIENQADHNSNIYSCIGSQNAIELQENDQNNPILTKDERCDMLTTEFKTLLICFT</sequence>
<feature type="domain" description="SWIM-type" evidence="3">
    <location>
        <begin position="647"/>
        <end position="685"/>
    </location>
</feature>
<feature type="compositionally biased region" description="Polar residues" evidence="2">
    <location>
        <begin position="80"/>
        <end position="89"/>
    </location>
</feature>
<dbReference type="AlphaFoldDB" id="A0AAV7JRF7"/>
<dbReference type="PANTHER" id="PTHR31669:SF251">
    <property type="entry name" value="PROTEIN FAR1-RELATED SEQUENCE"/>
    <property type="match status" value="1"/>
</dbReference>
<dbReference type="GO" id="GO:0006355">
    <property type="term" value="P:regulation of DNA-templated transcription"/>
    <property type="evidence" value="ECO:0007669"/>
    <property type="project" value="InterPro"/>
</dbReference>
<evidence type="ECO:0000313" key="4">
    <source>
        <dbReference type="EMBL" id="KAI6651486.1"/>
    </source>
</evidence>
<keyword evidence="1" id="KW-0862">Zinc</keyword>
<organism evidence="4 5">
    <name type="scientific">Oopsacas minuta</name>
    <dbReference type="NCBI Taxonomy" id="111878"/>
    <lineage>
        <taxon>Eukaryota</taxon>
        <taxon>Metazoa</taxon>
        <taxon>Porifera</taxon>
        <taxon>Hexactinellida</taxon>
        <taxon>Hexasterophora</taxon>
        <taxon>Lyssacinosida</taxon>
        <taxon>Leucopsacidae</taxon>
        <taxon>Oopsacas</taxon>
    </lineage>
</organism>
<comment type="caution">
    <text evidence="4">The sequence shown here is derived from an EMBL/GenBank/DDBJ whole genome shotgun (WGS) entry which is preliminary data.</text>
</comment>
<dbReference type="InterPro" id="IPR007527">
    <property type="entry name" value="Znf_SWIM"/>
</dbReference>
<reference evidence="4 5" key="1">
    <citation type="journal article" date="2023" name="BMC Biol.">
        <title>The compact genome of the sponge Oopsacas minuta (Hexactinellida) is lacking key metazoan core genes.</title>
        <authorList>
            <person name="Santini S."/>
            <person name="Schenkelaars Q."/>
            <person name="Jourda C."/>
            <person name="Duchesne M."/>
            <person name="Belahbib H."/>
            <person name="Rocher C."/>
            <person name="Selva M."/>
            <person name="Riesgo A."/>
            <person name="Vervoort M."/>
            <person name="Leys S.P."/>
            <person name="Kodjabachian L."/>
            <person name="Le Bivic A."/>
            <person name="Borchiellini C."/>
            <person name="Claverie J.M."/>
            <person name="Renard E."/>
        </authorList>
    </citation>
    <scope>NUCLEOTIDE SEQUENCE [LARGE SCALE GENOMIC DNA]</scope>
    <source>
        <strain evidence="4">SPO-2</strain>
    </source>
</reference>
<dbReference type="PANTHER" id="PTHR31669">
    <property type="entry name" value="PROTEIN FAR1-RELATED SEQUENCE 10-RELATED"/>
    <property type="match status" value="1"/>
</dbReference>
<dbReference type="InterPro" id="IPR031052">
    <property type="entry name" value="FHY3/FAR1"/>
</dbReference>
<accession>A0AAV7JRF7</accession>
<name>A0AAV7JRF7_9METZ</name>
<dbReference type="GO" id="GO:0008270">
    <property type="term" value="F:zinc ion binding"/>
    <property type="evidence" value="ECO:0007669"/>
    <property type="project" value="UniProtKB-KW"/>
</dbReference>
<dbReference type="Pfam" id="PF10551">
    <property type="entry name" value="MULE"/>
    <property type="match status" value="1"/>
</dbReference>
<protein>
    <submittedName>
        <fullName evidence="4">Protein FAR1-RELATED SEQUENCE 5-like</fullName>
    </submittedName>
</protein>
<feature type="region of interest" description="Disordered" evidence="2">
    <location>
        <begin position="77"/>
        <end position="105"/>
    </location>
</feature>
<proteinExistence type="predicted"/>
<evidence type="ECO:0000256" key="1">
    <source>
        <dbReference type="PROSITE-ProRule" id="PRU00325"/>
    </source>
</evidence>